<keyword evidence="4" id="KW-1185">Reference proteome</keyword>
<dbReference type="Proteomes" id="UP001422759">
    <property type="component" value="Unassembled WGS sequence"/>
</dbReference>
<dbReference type="Pfam" id="PF13649">
    <property type="entry name" value="Methyltransf_25"/>
    <property type="match status" value="1"/>
</dbReference>
<gene>
    <name evidence="3" type="ORF">GCM10009760_32110</name>
</gene>
<feature type="domain" description="Methyltransferase" evidence="2">
    <location>
        <begin position="42"/>
        <end position="137"/>
    </location>
</feature>
<evidence type="ECO:0000313" key="3">
    <source>
        <dbReference type="EMBL" id="GAA2144516.1"/>
    </source>
</evidence>
<proteinExistence type="predicted"/>
<dbReference type="PANTHER" id="PTHR43861">
    <property type="entry name" value="TRANS-ACONITATE 2-METHYLTRANSFERASE-RELATED"/>
    <property type="match status" value="1"/>
</dbReference>
<dbReference type="EMBL" id="BAAANT010000016">
    <property type="protein sequence ID" value="GAA2144516.1"/>
    <property type="molecule type" value="Genomic_DNA"/>
</dbReference>
<reference evidence="3 4" key="1">
    <citation type="journal article" date="2019" name="Int. J. Syst. Evol. Microbiol.">
        <title>The Global Catalogue of Microorganisms (GCM) 10K type strain sequencing project: providing services to taxonomists for standard genome sequencing and annotation.</title>
        <authorList>
            <consortium name="The Broad Institute Genomics Platform"/>
            <consortium name="The Broad Institute Genome Sequencing Center for Infectious Disease"/>
            <person name="Wu L."/>
            <person name="Ma J."/>
        </authorList>
    </citation>
    <scope>NUCLEOTIDE SEQUENCE [LARGE SCALE GENOMIC DNA]</scope>
    <source>
        <strain evidence="3 4">JCM 14560</strain>
    </source>
</reference>
<protein>
    <recommendedName>
        <fullName evidence="2">Methyltransferase domain-containing protein</fullName>
    </recommendedName>
</protein>
<name>A0ABN2ZMJ6_9ACTN</name>
<dbReference type="Gene3D" id="3.40.50.150">
    <property type="entry name" value="Vaccinia Virus protein VP39"/>
    <property type="match status" value="1"/>
</dbReference>
<keyword evidence="1" id="KW-0808">Transferase</keyword>
<dbReference type="CDD" id="cd02440">
    <property type="entry name" value="AdoMet_MTases"/>
    <property type="match status" value="1"/>
</dbReference>
<sequence>MTQYNTLAARLADIEETIGFYRDNVEFPSFFRALGPVQGKRVLDVGCGDGVYARLVAQRGAGHVVGTDSSSEMIRLAEAAEAEHPLGIRYQVHDVATMPELGPFDLVVAVNVLHYADGRATLDDMCRRIFSNLAPGGRLLAYVGNADCDPDTAREFGYVVDRPAGIREGEPFTITIPATPPASVQVHYWPAATLAGAVEAAGFTRIGWEEMTHAAVPADTAVRLGRLLKSPLGLLLSAYRD</sequence>
<accession>A0ABN2ZMJ6</accession>
<dbReference type="InterPro" id="IPR041698">
    <property type="entry name" value="Methyltransf_25"/>
</dbReference>
<comment type="caution">
    <text evidence="3">The sequence shown here is derived from an EMBL/GenBank/DDBJ whole genome shotgun (WGS) entry which is preliminary data.</text>
</comment>
<evidence type="ECO:0000256" key="1">
    <source>
        <dbReference type="ARBA" id="ARBA00022679"/>
    </source>
</evidence>
<dbReference type="RefSeq" id="WP_344465380.1">
    <property type="nucleotide sequence ID" value="NZ_BAAANT010000016.1"/>
</dbReference>
<dbReference type="SUPFAM" id="SSF53335">
    <property type="entry name" value="S-adenosyl-L-methionine-dependent methyltransferases"/>
    <property type="match status" value="1"/>
</dbReference>
<evidence type="ECO:0000259" key="2">
    <source>
        <dbReference type="Pfam" id="PF13649"/>
    </source>
</evidence>
<organism evidence="3 4">
    <name type="scientific">Kitasatospora kazusensis</name>
    <dbReference type="NCBI Taxonomy" id="407974"/>
    <lineage>
        <taxon>Bacteria</taxon>
        <taxon>Bacillati</taxon>
        <taxon>Actinomycetota</taxon>
        <taxon>Actinomycetes</taxon>
        <taxon>Kitasatosporales</taxon>
        <taxon>Streptomycetaceae</taxon>
        <taxon>Kitasatospora</taxon>
    </lineage>
</organism>
<evidence type="ECO:0000313" key="4">
    <source>
        <dbReference type="Proteomes" id="UP001422759"/>
    </source>
</evidence>
<dbReference type="InterPro" id="IPR029063">
    <property type="entry name" value="SAM-dependent_MTases_sf"/>
</dbReference>